<proteinExistence type="predicted"/>
<dbReference type="EMBL" id="JAJJMA010258833">
    <property type="protein sequence ID" value="MCL7044511.1"/>
    <property type="molecule type" value="Genomic_DNA"/>
</dbReference>
<feature type="non-terminal residue" evidence="1">
    <location>
        <position position="1"/>
    </location>
</feature>
<evidence type="ECO:0000313" key="3">
    <source>
        <dbReference type="Proteomes" id="UP001177140"/>
    </source>
</evidence>
<sequence length="69" mass="7813">LVSSTTSALLTPEEHTITITAAADNLDANMKRPTILNDIQEESGKQRSENECCFYNLRLHFDLFNLLLM</sequence>
<dbReference type="EMBL" id="JAJJMA010242627">
    <property type="protein sequence ID" value="MCL7043086.1"/>
    <property type="molecule type" value="Genomic_DNA"/>
</dbReference>
<reference evidence="1" key="1">
    <citation type="submission" date="2022-03" db="EMBL/GenBank/DDBJ databases">
        <title>A functionally conserved STORR gene fusion in Papaver species that diverged 16.8 million years ago.</title>
        <authorList>
            <person name="Catania T."/>
        </authorList>
    </citation>
    <scope>NUCLEOTIDE SEQUENCE</scope>
    <source>
        <strain evidence="1">S-191538</strain>
    </source>
</reference>
<dbReference type="Proteomes" id="UP001177140">
    <property type="component" value="Unassembled WGS sequence"/>
</dbReference>
<feature type="non-terminal residue" evidence="1">
    <location>
        <position position="69"/>
    </location>
</feature>
<accession>A0AA41VKR9</accession>
<name>A0AA41VKR9_PAPNU</name>
<organism evidence="1 3">
    <name type="scientific">Papaver nudicaule</name>
    <name type="common">Iceland poppy</name>
    <dbReference type="NCBI Taxonomy" id="74823"/>
    <lineage>
        <taxon>Eukaryota</taxon>
        <taxon>Viridiplantae</taxon>
        <taxon>Streptophyta</taxon>
        <taxon>Embryophyta</taxon>
        <taxon>Tracheophyta</taxon>
        <taxon>Spermatophyta</taxon>
        <taxon>Magnoliopsida</taxon>
        <taxon>Ranunculales</taxon>
        <taxon>Papaveraceae</taxon>
        <taxon>Papaveroideae</taxon>
        <taxon>Papaver</taxon>
    </lineage>
</organism>
<dbReference type="AlphaFoldDB" id="A0AA41VKR9"/>
<comment type="caution">
    <text evidence="1">The sequence shown here is derived from an EMBL/GenBank/DDBJ whole genome shotgun (WGS) entry which is preliminary data.</text>
</comment>
<keyword evidence="3" id="KW-1185">Reference proteome</keyword>
<evidence type="ECO:0000313" key="2">
    <source>
        <dbReference type="EMBL" id="MCL7044511.1"/>
    </source>
</evidence>
<protein>
    <submittedName>
        <fullName evidence="1">Uncharacterized protein</fullName>
    </submittedName>
</protein>
<gene>
    <name evidence="2" type="ORF">MKW94_004790</name>
    <name evidence="1" type="ORF">MKW94_018497</name>
</gene>
<evidence type="ECO:0000313" key="1">
    <source>
        <dbReference type="EMBL" id="MCL7043086.1"/>
    </source>
</evidence>